<dbReference type="Gene3D" id="3.40.50.300">
    <property type="entry name" value="P-loop containing nucleotide triphosphate hydrolases"/>
    <property type="match status" value="1"/>
</dbReference>
<organism evidence="2 3">
    <name type="scientific">Hyalella azteca</name>
    <name type="common">Amphipod</name>
    <dbReference type="NCBI Taxonomy" id="294128"/>
    <lineage>
        <taxon>Eukaryota</taxon>
        <taxon>Metazoa</taxon>
        <taxon>Ecdysozoa</taxon>
        <taxon>Arthropoda</taxon>
        <taxon>Crustacea</taxon>
        <taxon>Multicrustacea</taxon>
        <taxon>Malacostraca</taxon>
        <taxon>Eumalacostraca</taxon>
        <taxon>Peracarida</taxon>
        <taxon>Amphipoda</taxon>
        <taxon>Senticaudata</taxon>
        <taxon>Talitrida</taxon>
        <taxon>Talitroidea</taxon>
        <taxon>Hyalellidae</taxon>
        <taxon>Hyalella</taxon>
    </lineage>
</organism>
<evidence type="ECO:0000313" key="3">
    <source>
        <dbReference type="RefSeq" id="XP_018012503.1"/>
    </source>
</evidence>
<sequence length="235" mass="27713">MVVHCKFDFSMTFIDDLDHDFCFTINDLPQPSCNTPEFLTENCRRSRVLLLKVVTPRLVLAERLLAEYPHLNIKIIHLIRDPRAIIASARRMPWDKNISLNDENILCSNLRSDMKTGDVIERTHPNRRMRYEDLAMAPLEIMKKIFKFLDEPFTPRVATFMRKHTHALKEEADIHELLSTKKMSKKLSFQWRLRNNFSEVEKIQDACRDVIQSMHLKMFTSAHEYATQPLDVRLS</sequence>
<protein>
    <submittedName>
        <fullName evidence="3">Carbohydrate sulfotransferase 3</fullName>
    </submittedName>
</protein>
<dbReference type="Pfam" id="PF00685">
    <property type="entry name" value="Sulfotransfer_1"/>
    <property type="match status" value="1"/>
</dbReference>
<proteinExistence type="predicted"/>
<dbReference type="Proteomes" id="UP000694843">
    <property type="component" value="Unplaced"/>
</dbReference>
<feature type="domain" description="Sulfotransferase" evidence="1">
    <location>
        <begin position="62"/>
        <end position="212"/>
    </location>
</feature>
<dbReference type="PANTHER" id="PTHR10704">
    <property type="entry name" value="CARBOHYDRATE SULFOTRANSFERASE"/>
    <property type="match status" value="1"/>
</dbReference>
<dbReference type="InterPro" id="IPR027417">
    <property type="entry name" value="P-loop_NTPase"/>
</dbReference>
<accession>A0A8B7NFV4</accession>
<dbReference type="RefSeq" id="XP_018012503.1">
    <property type="nucleotide sequence ID" value="XM_018157014.2"/>
</dbReference>
<dbReference type="OMA" id="QNTENCT"/>
<dbReference type="PANTHER" id="PTHR10704:SF44">
    <property type="entry name" value="LD35051P-RELATED"/>
    <property type="match status" value="1"/>
</dbReference>
<name>A0A8B7NFV4_HYAAZ</name>
<dbReference type="SUPFAM" id="SSF52540">
    <property type="entry name" value="P-loop containing nucleoside triphosphate hydrolases"/>
    <property type="match status" value="1"/>
</dbReference>
<dbReference type="OrthoDB" id="6138663at2759"/>
<dbReference type="InterPro" id="IPR000863">
    <property type="entry name" value="Sulfotransferase_dom"/>
</dbReference>
<dbReference type="GO" id="GO:0006790">
    <property type="term" value="P:sulfur compound metabolic process"/>
    <property type="evidence" value="ECO:0007669"/>
    <property type="project" value="TreeGrafter"/>
</dbReference>
<dbReference type="GO" id="GO:0001517">
    <property type="term" value="F:N-acetylglucosamine 6-O-sulfotransferase activity"/>
    <property type="evidence" value="ECO:0007669"/>
    <property type="project" value="TreeGrafter"/>
</dbReference>
<dbReference type="AlphaFoldDB" id="A0A8B7NFV4"/>
<evidence type="ECO:0000313" key="2">
    <source>
        <dbReference type="Proteomes" id="UP000694843"/>
    </source>
</evidence>
<evidence type="ECO:0000259" key="1">
    <source>
        <dbReference type="Pfam" id="PF00685"/>
    </source>
</evidence>
<dbReference type="InterPro" id="IPR051135">
    <property type="entry name" value="Gal/GlcNAc/GalNAc_ST"/>
</dbReference>
<dbReference type="KEGG" id="hazt:108669635"/>
<gene>
    <name evidence="3" type="primary">LOC108669635</name>
</gene>
<dbReference type="GO" id="GO:0006044">
    <property type="term" value="P:N-acetylglucosamine metabolic process"/>
    <property type="evidence" value="ECO:0007669"/>
    <property type="project" value="TreeGrafter"/>
</dbReference>
<keyword evidence="2" id="KW-1185">Reference proteome</keyword>
<dbReference type="GeneID" id="108669635"/>
<reference evidence="3" key="1">
    <citation type="submission" date="2025-08" db="UniProtKB">
        <authorList>
            <consortium name="RefSeq"/>
        </authorList>
    </citation>
    <scope>IDENTIFICATION</scope>
    <source>
        <tissue evidence="3">Whole organism</tissue>
    </source>
</reference>